<dbReference type="GO" id="GO:0030170">
    <property type="term" value="F:pyridoxal phosphate binding"/>
    <property type="evidence" value="ECO:0007669"/>
    <property type="project" value="InterPro"/>
</dbReference>
<evidence type="ECO:0000256" key="2">
    <source>
        <dbReference type="ARBA" id="ARBA00007441"/>
    </source>
</evidence>
<evidence type="ECO:0000256" key="5">
    <source>
        <dbReference type="ARBA" id="ARBA00022679"/>
    </source>
</evidence>
<dbReference type="PANTHER" id="PTHR11879">
    <property type="entry name" value="ASPARTATE AMINOTRANSFERASE"/>
    <property type="match status" value="1"/>
</dbReference>
<dbReference type="PANTHER" id="PTHR11879:SF55">
    <property type="entry name" value="GLUTAMATE OXALOACETATE TRANSAMINASE 1, ISOFORM B"/>
    <property type="match status" value="1"/>
</dbReference>
<dbReference type="InterPro" id="IPR015422">
    <property type="entry name" value="PyrdxlP-dep_Trfase_small"/>
</dbReference>
<dbReference type="Gene3D" id="3.40.640.10">
    <property type="entry name" value="Type I PLP-dependent aspartate aminotransferase-like (Major domain)"/>
    <property type="match status" value="2"/>
</dbReference>
<dbReference type="OrthoDB" id="6752799at2759"/>
<keyword evidence="4 7" id="KW-0032">Aminotransferase</keyword>
<comment type="similarity">
    <text evidence="2">Belongs to the class-I pyridoxal-phosphate-dependent aminotransferase family.</text>
</comment>
<evidence type="ECO:0000313" key="10">
    <source>
        <dbReference type="Proteomes" id="UP000748531"/>
    </source>
</evidence>
<dbReference type="InterPro" id="IPR015424">
    <property type="entry name" value="PyrdxlP-dep_Trfase"/>
</dbReference>
<evidence type="ECO:0000256" key="6">
    <source>
        <dbReference type="ARBA" id="ARBA00022898"/>
    </source>
</evidence>
<reference evidence="9" key="1">
    <citation type="submission" date="2019-05" db="EMBL/GenBank/DDBJ databases">
        <title>Annotation for the trematode Paragonimus heterotremus.</title>
        <authorList>
            <person name="Choi Y.-J."/>
        </authorList>
    </citation>
    <scope>NUCLEOTIDE SEQUENCE</scope>
    <source>
        <strain evidence="9">LC</strain>
    </source>
</reference>
<dbReference type="AlphaFoldDB" id="A0A8J4T494"/>
<dbReference type="EMBL" id="LUCH01000891">
    <property type="protein sequence ID" value="KAF5404090.1"/>
    <property type="molecule type" value="Genomic_DNA"/>
</dbReference>
<comment type="subunit">
    <text evidence="3 7">Homodimer.</text>
</comment>
<dbReference type="EC" id="2.6.1.1" evidence="7"/>
<dbReference type="GO" id="GO:0005829">
    <property type="term" value="C:cytosol"/>
    <property type="evidence" value="ECO:0007669"/>
    <property type="project" value="TreeGrafter"/>
</dbReference>
<comment type="catalytic activity">
    <reaction evidence="7">
        <text>L-aspartate + 2-oxoglutarate = oxaloacetate + L-glutamate</text>
        <dbReference type="Rhea" id="RHEA:21824"/>
        <dbReference type="ChEBI" id="CHEBI:16452"/>
        <dbReference type="ChEBI" id="CHEBI:16810"/>
        <dbReference type="ChEBI" id="CHEBI:29985"/>
        <dbReference type="ChEBI" id="CHEBI:29991"/>
        <dbReference type="EC" id="2.6.1.1"/>
    </reaction>
</comment>
<protein>
    <recommendedName>
        <fullName evidence="7">Aspartate aminotransferase</fullName>
        <ecNumber evidence="7">2.6.1.1</ecNumber>
    </recommendedName>
</protein>
<evidence type="ECO:0000256" key="1">
    <source>
        <dbReference type="ARBA" id="ARBA00001933"/>
    </source>
</evidence>
<feature type="domain" description="Aminotransferase class I/classII large" evidence="8">
    <location>
        <begin position="85"/>
        <end position="350"/>
    </location>
</feature>
<accession>A0A8J4T494</accession>
<dbReference type="PROSITE" id="PS00105">
    <property type="entry name" value="AA_TRANSFER_CLASS_1"/>
    <property type="match status" value="1"/>
</dbReference>
<dbReference type="InterPro" id="IPR000796">
    <property type="entry name" value="Asp_trans"/>
</dbReference>
<gene>
    <name evidence="9" type="ORF">PHET_02482</name>
</gene>
<evidence type="ECO:0000256" key="3">
    <source>
        <dbReference type="ARBA" id="ARBA00011738"/>
    </source>
</evidence>
<comment type="miscellaneous">
    <text evidence="7">In eukaryotes there are cytoplasmic, mitochondrial and chloroplastic isozymes.</text>
</comment>
<evidence type="ECO:0000256" key="7">
    <source>
        <dbReference type="RuleBase" id="RU000480"/>
    </source>
</evidence>
<comment type="cofactor">
    <cofactor evidence="1">
        <name>pyridoxal 5'-phosphate</name>
        <dbReference type="ChEBI" id="CHEBI:597326"/>
    </cofactor>
</comment>
<comment type="caution">
    <text evidence="9">The sequence shown here is derived from an EMBL/GenBank/DDBJ whole genome shotgun (WGS) entry which is preliminary data.</text>
</comment>
<proteinExistence type="inferred from homology"/>
<keyword evidence="5 7" id="KW-0808">Transferase</keyword>
<dbReference type="Proteomes" id="UP000748531">
    <property type="component" value="Unassembled WGS sequence"/>
</dbReference>
<dbReference type="CDD" id="cd00609">
    <property type="entry name" value="AAT_like"/>
    <property type="match status" value="1"/>
</dbReference>
<name>A0A8J4T494_9TREM</name>
<dbReference type="InterPro" id="IPR004839">
    <property type="entry name" value="Aminotransferase_I/II_large"/>
</dbReference>
<evidence type="ECO:0000256" key="4">
    <source>
        <dbReference type="ARBA" id="ARBA00022576"/>
    </source>
</evidence>
<dbReference type="Gene3D" id="3.90.1150.10">
    <property type="entry name" value="Aspartate Aminotransferase, domain 1"/>
    <property type="match status" value="2"/>
</dbReference>
<dbReference type="InterPro" id="IPR004838">
    <property type="entry name" value="NHTrfase_class1_PyrdxlP-BS"/>
</dbReference>
<keyword evidence="10" id="KW-1185">Reference proteome</keyword>
<evidence type="ECO:0000313" key="9">
    <source>
        <dbReference type="EMBL" id="KAF5404090.1"/>
    </source>
</evidence>
<dbReference type="GO" id="GO:0006532">
    <property type="term" value="P:aspartate biosynthetic process"/>
    <property type="evidence" value="ECO:0007669"/>
    <property type="project" value="TreeGrafter"/>
</dbReference>
<dbReference type="InterPro" id="IPR015421">
    <property type="entry name" value="PyrdxlP-dep_Trfase_major"/>
</dbReference>
<dbReference type="GO" id="GO:0004069">
    <property type="term" value="F:L-aspartate:2-oxoglutarate aminotransferase activity"/>
    <property type="evidence" value="ECO:0007669"/>
    <property type="project" value="UniProtKB-EC"/>
</dbReference>
<dbReference type="FunFam" id="3.90.1150.10:FF:000001">
    <property type="entry name" value="Aspartate aminotransferase"/>
    <property type="match status" value="1"/>
</dbReference>
<dbReference type="PRINTS" id="PR00799">
    <property type="entry name" value="TRANSAMINASE"/>
</dbReference>
<organism evidence="9 10">
    <name type="scientific">Paragonimus heterotremus</name>
    <dbReference type="NCBI Taxonomy" id="100268"/>
    <lineage>
        <taxon>Eukaryota</taxon>
        <taxon>Metazoa</taxon>
        <taxon>Spiralia</taxon>
        <taxon>Lophotrochozoa</taxon>
        <taxon>Platyhelminthes</taxon>
        <taxon>Trematoda</taxon>
        <taxon>Digenea</taxon>
        <taxon>Plagiorchiida</taxon>
        <taxon>Troglotremata</taxon>
        <taxon>Troglotrematidae</taxon>
        <taxon>Paragonimus</taxon>
    </lineage>
</organism>
<keyword evidence="6" id="KW-0663">Pyridoxal phosphate</keyword>
<dbReference type="SUPFAM" id="SSF53383">
    <property type="entry name" value="PLP-dependent transferases"/>
    <property type="match status" value="1"/>
</dbReference>
<sequence length="360" mass="40992">MGSFFGDIQEAPPIEVFCLSDAFQLDGDTNKVNLTVGAYRSNEDKPWVLPCVRSVERSMAATDEFNKEYLPITGLEMYLWFMWRISSANHKGIAEFTGLRVEKYRYWDPVNHNVDFDGMLMDIGDAPERAIIILHACAHNPTGMDLSREQWMKVAALVKDHKLFPLFDLAYQGFASGDLDNDAWAVRYFATMEIEMFVAQSFSKNFGLYNERVGNLAFVTNDPVATANVKSQLKIIVRRCWSNPPQHGARIVATILSDAELCEQWKASVRLMAERVKLMRQMLYDQLCALNTPGSWEHILQQIGMFSFTGLSRSQAEHMRARYHVYLMSDGRINMCGLTTTNIEYVAKAIHDTLRSIPAD</sequence>
<dbReference type="Pfam" id="PF00155">
    <property type="entry name" value="Aminotran_1_2"/>
    <property type="match status" value="1"/>
</dbReference>
<evidence type="ECO:0000259" key="8">
    <source>
        <dbReference type="Pfam" id="PF00155"/>
    </source>
</evidence>